<organism evidence="3 4">
    <name type="scientific">Actibacterium atlanticum</name>
    <dbReference type="NCBI Taxonomy" id="1461693"/>
    <lineage>
        <taxon>Bacteria</taxon>
        <taxon>Pseudomonadati</taxon>
        <taxon>Pseudomonadota</taxon>
        <taxon>Alphaproteobacteria</taxon>
        <taxon>Rhodobacterales</taxon>
        <taxon>Roseobacteraceae</taxon>
        <taxon>Actibacterium</taxon>
    </lineage>
</organism>
<accession>A0A058ZQD0</accession>
<dbReference type="EMBL" id="AQQY01000001">
    <property type="protein sequence ID" value="KCV83377.1"/>
    <property type="molecule type" value="Genomic_DNA"/>
</dbReference>
<dbReference type="eggNOG" id="COG3164">
    <property type="taxonomic scope" value="Bacteria"/>
</dbReference>
<keyword evidence="4" id="KW-1185">Reference proteome</keyword>
<reference evidence="3 4" key="1">
    <citation type="submission" date="2013-04" db="EMBL/GenBank/DDBJ databases">
        <title>Shimia sp. 22II-S11-Z10 Genome Sequencing.</title>
        <authorList>
            <person name="Lai Q."/>
            <person name="Li G."/>
            <person name="Shao Z."/>
        </authorList>
    </citation>
    <scope>NUCLEOTIDE SEQUENCE [LARGE SCALE GENOMIC DNA]</scope>
    <source>
        <strain evidence="4">22II-S11-Z10</strain>
    </source>
</reference>
<dbReference type="OrthoDB" id="7161641at2"/>
<evidence type="ECO:0000256" key="1">
    <source>
        <dbReference type="SAM" id="Phobius"/>
    </source>
</evidence>
<dbReference type="STRING" id="1461693.ATO10_01410"/>
<proteinExistence type="predicted"/>
<evidence type="ECO:0000259" key="2">
    <source>
        <dbReference type="Pfam" id="PF13116"/>
    </source>
</evidence>
<feature type="domain" description="YhdP central" evidence="2">
    <location>
        <begin position="349"/>
        <end position="758"/>
    </location>
</feature>
<name>A0A058ZQD0_9RHOB</name>
<keyword evidence="1" id="KW-1133">Transmembrane helix</keyword>
<evidence type="ECO:0000313" key="3">
    <source>
        <dbReference type="EMBL" id="KCV83377.1"/>
    </source>
</evidence>
<feature type="transmembrane region" description="Helical" evidence="1">
    <location>
        <begin position="20"/>
        <end position="40"/>
    </location>
</feature>
<keyword evidence="1" id="KW-0472">Membrane</keyword>
<dbReference type="InterPro" id="IPR025263">
    <property type="entry name" value="YhdP_central"/>
</dbReference>
<keyword evidence="1" id="KW-0812">Transmembrane</keyword>
<protein>
    <recommendedName>
        <fullName evidence="2">YhdP central domain-containing protein</fullName>
    </recommendedName>
</protein>
<evidence type="ECO:0000313" key="4">
    <source>
        <dbReference type="Proteomes" id="UP000024836"/>
    </source>
</evidence>
<dbReference type="PATRIC" id="fig|1461693.3.peg.295"/>
<sequence length="1093" mass="115807">MTDEQTPKPPRRRRARRFGIWLLLSTALLVAVFMLAVLSLTERTLSMPDWVSARVESRLNASLAPASVTIGALDVEFSRQNPPRVLMRDLLLTDMNRRPLVQVPEVHVTLAGDALMRGAVELRSVELTGAQFLLRRDENGEFDLALGETVEVVEAPTIAQVLEQIDAALEVPALANVDYISADALGLTYVDARAGREWQIFDGLLALSQDDQNVDMQLFFSLDGLQGAPSEVAITFDKVKGELTSNMSTNFSDLPAGDIATQSPALAFLTVIDAPISGAVRTGVNADGSLAPLSAALEIGSGALRPVQEAAPIRFDQGKAYFSYAPENDKITIDEMSLSTAALTASAEGHAYLRDQVNGWPTSLVTQMRLRELILTPEGVFAEPARFESGAVDLKLALDPFTVTLGQVQLSDPEGAQYRGAGTISARSDGWQVAVDLQLDQITEAALLGMWPVNLVPKTRTWVENNVHGGEIHDVKAALRLKPGVDPVANLSYEFRDATVRFMKSMPPVENGAGYSSIADNSFTLVVESGQVTAPEGGLVEAAGTVVHVPDIRQRPARGEITLKTESGLQAMLSLLDLPPFQIMTRAGQTPDLAEGRARTVAKLKVPFVKGTQPKDVDYTVAGTLINVRSDKLVKGRVLAARTLELRADTTEVTIGGQATLDGIPVQGLWSQRIGPEHKGQSRVEGTVALSQAAVDAFKIGLPKGTVLGEGVGDITLDLAQGAPATFALSSDLNRVGLSLPSIGWSKPRNATGRLQVAGTLGPVPTVDTLELEASGLEAQGGRVNLREDGSLQELQFERVRLGGWLDAPVEITGQGAGQPLRTALTGGSIDLRRSSLLSGGGAGSGSAGAQIDLALDRLTVSNGIALRNVNGVLLQSGGLRGDFTATIGGAPLSVSLTPAEQGPAIRVRSNNAGGVLRGAGIFEKSNGGEMNLQLTPRAAQGAYDGRLLVNNTRVSDAPALAELLSALSIVGLLEMMTGEGLVFTTVDMRFGLTPAGLTVKSGSAVGPSLGISMEGIYDFGKNWLDMQGVVSPIYVVNSVGRVISKRGEGLFGFNYSIKGNPDAPRVRVNPLSLFTPGIFREIFRSPPPELPQ</sequence>
<dbReference type="Proteomes" id="UP000024836">
    <property type="component" value="Unassembled WGS sequence"/>
</dbReference>
<comment type="caution">
    <text evidence="3">The sequence shown here is derived from an EMBL/GenBank/DDBJ whole genome shotgun (WGS) entry which is preliminary data.</text>
</comment>
<gene>
    <name evidence="3" type="ORF">ATO10_01410</name>
</gene>
<dbReference type="RefSeq" id="WP_035247051.1">
    <property type="nucleotide sequence ID" value="NZ_AQQY01000001.1"/>
</dbReference>
<dbReference type="Pfam" id="PF13116">
    <property type="entry name" value="YhdP"/>
    <property type="match status" value="1"/>
</dbReference>
<dbReference type="AlphaFoldDB" id="A0A058ZQD0"/>